<accession>A0A2K8MMN9</accession>
<dbReference type="Gene3D" id="1.20.1440.20">
    <property type="entry name" value="LemA-like domain"/>
    <property type="match status" value="1"/>
</dbReference>
<organism evidence="6 7">
    <name type="scientific">Sphingomonas psychrotolerans</name>
    <dbReference type="NCBI Taxonomy" id="1327635"/>
    <lineage>
        <taxon>Bacteria</taxon>
        <taxon>Pseudomonadati</taxon>
        <taxon>Pseudomonadota</taxon>
        <taxon>Alphaproteobacteria</taxon>
        <taxon>Sphingomonadales</taxon>
        <taxon>Sphingomonadaceae</taxon>
        <taxon>Sphingomonas</taxon>
    </lineage>
</organism>
<dbReference type="InterPro" id="IPR007156">
    <property type="entry name" value="MamQ_LemA"/>
</dbReference>
<gene>
    <name evidence="6" type="ORF">CVN68_15160</name>
</gene>
<evidence type="ECO:0000313" key="7">
    <source>
        <dbReference type="Proteomes" id="UP000229081"/>
    </source>
</evidence>
<dbReference type="Proteomes" id="UP000229081">
    <property type="component" value="Chromosome"/>
</dbReference>
<keyword evidence="3" id="KW-0812">Transmembrane</keyword>
<dbReference type="Pfam" id="PF04011">
    <property type="entry name" value="LemA"/>
    <property type="match status" value="1"/>
</dbReference>
<dbReference type="AlphaFoldDB" id="A0A2K8MMN9"/>
<dbReference type="PANTHER" id="PTHR34478:SF2">
    <property type="entry name" value="MEMBRANE PROTEIN"/>
    <property type="match status" value="1"/>
</dbReference>
<evidence type="ECO:0008006" key="8">
    <source>
        <dbReference type="Google" id="ProtNLM"/>
    </source>
</evidence>
<comment type="similarity">
    <text evidence="2">Belongs to the LemA family.</text>
</comment>
<proteinExistence type="inferred from homology"/>
<evidence type="ECO:0000256" key="4">
    <source>
        <dbReference type="ARBA" id="ARBA00022989"/>
    </source>
</evidence>
<protein>
    <recommendedName>
        <fullName evidence="8">LemA family protein</fullName>
    </recommendedName>
</protein>
<comment type="subcellular location">
    <subcellularLocation>
        <location evidence="1">Membrane</location>
        <topology evidence="1">Single-pass membrane protein</topology>
    </subcellularLocation>
</comment>
<evidence type="ECO:0000256" key="3">
    <source>
        <dbReference type="ARBA" id="ARBA00022692"/>
    </source>
</evidence>
<name>A0A2K8MMN9_9SPHN</name>
<dbReference type="OrthoDB" id="9804152at2"/>
<evidence type="ECO:0000256" key="1">
    <source>
        <dbReference type="ARBA" id="ARBA00004167"/>
    </source>
</evidence>
<evidence type="ECO:0000256" key="2">
    <source>
        <dbReference type="ARBA" id="ARBA00008854"/>
    </source>
</evidence>
<keyword evidence="5" id="KW-0472">Membrane</keyword>
<reference evidence="6 7" key="1">
    <citation type="submission" date="2017-11" db="EMBL/GenBank/DDBJ databases">
        <title>Complete genome sequence of Sphingomonas sp. Strain Cra20, a psychrotolerant potential plant growth promoting rhizobacteria.</title>
        <authorList>
            <person name="Luo Y."/>
        </authorList>
    </citation>
    <scope>NUCLEOTIDE SEQUENCE [LARGE SCALE GENOMIC DNA]</scope>
    <source>
        <strain evidence="6 7">Cra20</strain>
    </source>
</reference>
<dbReference type="PANTHER" id="PTHR34478">
    <property type="entry name" value="PROTEIN LEMA"/>
    <property type="match status" value="1"/>
</dbReference>
<keyword evidence="4" id="KW-1133">Transmembrane helix</keyword>
<keyword evidence="7" id="KW-1185">Reference proteome</keyword>
<evidence type="ECO:0000313" key="6">
    <source>
        <dbReference type="EMBL" id="ATY33139.1"/>
    </source>
</evidence>
<dbReference type="GO" id="GO:0016020">
    <property type="term" value="C:membrane"/>
    <property type="evidence" value="ECO:0007669"/>
    <property type="project" value="UniProtKB-SubCell"/>
</dbReference>
<evidence type="ECO:0000256" key="5">
    <source>
        <dbReference type="ARBA" id="ARBA00023136"/>
    </source>
</evidence>
<sequence length="220" mass="23904">MSDFAFGLQCCRRIRHFSTKIRRINKVIKFRAAFALAGAVLLSACGLNSVPTAEENAKARWADVQTNYQRRADLIPNLVATVKGAAGSEGKILNDVVSARARATQIQVSGDDLTDPAKVSAFNQAQNGLSLSLQRLQEAYPQLQSQGNFKTLMDQLEGTENRIAISIRDYNTAVQAYNTRIRTFPDAVGAKIFYGSKPMTPFQAQAGADKAPTVDFGNGS</sequence>
<dbReference type="SUPFAM" id="SSF140478">
    <property type="entry name" value="LemA-like"/>
    <property type="match status" value="1"/>
</dbReference>
<dbReference type="EMBL" id="CP024923">
    <property type="protein sequence ID" value="ATY33139.1"/>
    <property type="molecule type" value="Genomic_DNA"/>
</dbReference>
<dbReference type="InterPro" id="IPR023353">
    <property type="entry name" value="LemA-like_dom_sf"/>
</dbReference>
<dbReference type="KEGG" id="sphc:CVN68_15160"/>